<sequence>MEATRHESKLWKRGRPAMDKITAENPLTGAELRRQRLAFGLSQVELAKRTGLHRSTVKYWERAAIVDLRGHAPKLIFAAIGLNVDNFRTPTRERAGATWGITGAAPMRDQYAGAREEGRPASEPRVAAKLANMPAHRPREDKGANLSSFSQASQTTNAAAELLNVSTQVSPELSKALRPKCGARTRAGPPCRAPVVAGKARCRMHGGLATGARTPEGRERIAEAQRRRWARWRAEQEKPD</sequence>
<keyword evidence="3" id="KW-1185">Reference proteome</keyword>
<dbReference type="Pfam" id="PF01381">
    <property type="entry name" value="HTH_3"/>
    <property type="match status" value="1"/>
</dbReference>
<dbReference type="SUPFAM" id="SSF47413">
    <property type="entry name" value="lambda repressor-like DNA-binding domains"/>
    <property type="match status" value="1"/>
</dbReference>
<feature type="domain" description="HTH cro/C1-type" evidence="1">
    <location>
        <begin position="32"/>
        <end position="62"/>
    </location>
</feature>
<protein>
    <submittedName>
        <fullName evidence="2">Helix-turn-helix transcriptional regulator</fullName>
    </submittedName>
</protein>
<reference evidence="2 3" key="1">
    <citation type="submission" date="2020-02" db="EMBL/GenBank/DDBJ databases">
        <title>complete genome sequence of Rhodobacteraceae bacterium.</title>
        <authorList>
            <person name="Park J."/>
            <person name="Kim Y.-S."/>
            <person name="Kim K.-H."/>
        </authorList>
    </citation>
    <scope>NUCLEOTIDE SEQUENCE [LARGE SCALE GENOMIC DNA]</scope>
    <source>
        <strain evidence="2 3">RR4-56</strain>
    </source>
</reference>
<dbReference type="NCBIfam" id="NF041373">
    <property type="entry name" value="HGG_STG"/>
    <property type="match status" value="1"/>
</dbReference>
<dbReference type="Gene3D" id="1.10.260.40">
    <property type="entry name" value="lambda repressor-like DNA-binding domains"/>
    <property type="match status" value="1"/>
</dbReference>
<evidence type="ECO:0000313" key="3">
    <source>
        <dbReference type="Proteomes" id="UP000503336"/>
    </source>
</evidence>
<dbReference type="CDD" id="cd00093">
    <property type="entry name" value="HTH_XRE"/>
    <property type="match status" value="1"/>
</dbReference>
<dbReference type="InterPro" id="IPR010982">
    <property type="entry name" value="Lambda_DNA-bd_dom_sf"/>
</dbReference>
<dbReference type="SMART" id="SM00530">
    <property type="entry name" value="HTH_XRE"/>
    <property type="match status" value="1"/>
</dbReference>
<dbReference type="KEGG" id="hdh:G5B40_05560"/>
<dbReference type="InterPro" id="IPR047675">
    <property type="entry name" value="Putative_zinc-bd"/>
</dbReference>
<accession>A0A7L5BYK0</accession>
<evidence type="ECO:0000313" key="2">
    <source>
        <dbReference type="EMBL" id="QIE54964.1"/>
    </source>
</evidence>
<dbReference type="InterPro" id="IPR001387">
    <property type="entry name" value="Cro/C1-type_HTH"/>
</dbReference>
<name>A0A7L5BYK0_9RHOB</name>
<dbReference type="PROSITE" id="PS50943">
    <property type="entry name" value="HTH_CROC1"/>
    <property type="match status" value="1"/>
</dbReference>
<dbReference type="Proteomes" id="UP000503336">
    <property type="component" value="Chromosome"/>
</dbReference>
<proteinExistence type="predicted"/>
<dbReference type="EMBL" id="CP049056">
    <property type="protein sequence ID" value="QIE54964.1"/>
    <property type="molecule type" value="Genomic_DNA"/>
</dbReference>
<dbReference type="GO" id="GO:0003677">
    <property type="term" value="F:DNA binding"/>
    <property type="evidence" value="ECO:0007669"/>
    <property type="project" value="InterPro"/>
</dbReference>
<organism evidence="2 3">
    <name type="scientific">Pikeienuella piscinae</name>
    <dbReference type="NCBI Taxonomy" id="2748098"/>
    <lineage>
        <taxon>Bacteria</taxon>
        <taxon>Pseudomonadati</taxon>
        <taxon>Pseudomonadota</taxon>
        <taxon>Alphaproteobacteria</taxon>
        <taxon>Rhodobacterales</taxon>
        <taxon>Paracoccaceae</taxon>
        <taxon>Pikeienuella</taxon>
    </lineage>
</organism>
<evidence type="ECO:0000259" key="1">
    <source>
        <dbReference type="PROSITE" id="PS50943"/>
    </source>
</evidence>
<dbReference type="AlphaFoldDB" id="A0A7L5BYK0"/>
<gene>
    <name evidence="2" type="ORF">G5B40_05560</name>
</gene>